<feature type="transmembrane region" description="Helical" evidence="1">
    <location>
        <begin position="78"/>
        <end position="97"/>
    </location>
</feature>
<dbReference type="AlphaFoldDB" id="A0A2T1A4S2"/>
<feature type="transmembrane region" description="Helical" evidence="1">
    <location>
        <begin position="43"/>
        <end position="66"/>
    </location>
</feature>
<dbReference type="EMBL" id="PVUE01000002">
    <property type="protein sequence ID" value="PRZ43601.1"/>
    <property type="molecule type" value="Genomic_DNA"/>
</dbReference>
<reference evidence="2 3" key="1">
    <citation type="submission" date="2018-03" db="EMBL/GenBank/DDBJ databases">
        <title>Genomic Encyclopedia of Archaeal and Bacterial Type Strains, Phase II (KMG-II): from individual species to whole genera.</title>
        <authorList>
            <person name="Goeker M."/>
        </authorList>
    </citation>
    <scope>NUCLEOTIDE SEQUENCE [LARGE SCALE GENOMIC DNA]</scope>
    <source>
        <strain evidence="2 3">DSM 100065</strain>
    </source>
</reference>
<evidence type="ECO:0000313" key="2">
    <source>
        <dbReference type="EMBL" id="PRZ43601.1"/>
    </source>
</evidence>
<evidence type="ECO:0000256" key="1">
    <source>
        <dbReference type="SAM" id="Phobius"/>
    </source>
</evidence>
<keyword evidence="3" id="KW-1185">Reference proteome</keyword>
<comment type="caution">
    <text evidence="2">The sequence shown here is derived from an EMBL/GenBank/DDBJ whole genome shotgun (WGS) entry which is preliminary data.</text>
</comment>
<sequence>MFVLHLLFAIFAIGPLVHAVTTAGRGIRQGDAGATASAARMTQIYSYASILVIVFGFGLMSAKSPYSGKTVASFGETWIWLSALLWLVAAALALGIIVPGLKKATTLIGGGDSAKSIGGRVAACGGVVALIFVVIVVLMVYQPGS</sequence>
<dbReference type="Proteomes" id="UP000237752">
    <property type="component" value="Unassembled WGS sequence"/>
</dbReference>
<keyword evidence="1" id="KW-0472">Membrane</keyword>
<feature type="transmembrane region" description="Helical" evidence="1">
    <location>
        <begin position="117"/>
        <end position="141"/>
    </location>
</feature>
<evidence type="ECO:0000313" key="3">
    <source>
        <dbReference type="Proteomes" id="UP000237752"/>
    </source>
</evidence>
<name>A0A2T1A4S2_9ACTN</name>
<keyword evidence="1" id="KW-0812">Transmembrane</keyword>
<keyword evidence="1" id="KW-1133">Transmembrane helix</keyword>
<protein>
    <submittedName>
        <fullName evidence="2">Uncharacterized protein</fullName>
    </submittedName>
</protein>
<proteinExistence type="predicted"/>
<accession>A0A2T1A4S2</accession>
<gene>
    <name evidence="2" type="ORF">CLV47_102292</name>
</gene>
<organism evidence="2 3">
    <name type="scientific">Antricoccus suffuscus</name>
    <dbReference type="NCBI Taxonomy" id="1629062"/>
    <lineage>
        <taxon>Bacteria</taxon>
        <taxon>Bacillati</taxon>
        <taxon>Actinomycetota</taxon>
        <taxon>Actinomycetes</taxon>
        <taxon>Geodermatophilales</taxon>
        <taxon>Antricoccaceae</taxon>
        <taxon>Antricoccus</taxon>
    </lineage>
</organism>